<evidence type="ECO:0000256" key="1">
    <source>
        <dbReference type="SAM" id="Phobius"/>
    </source>
</evidence>
<dbReference type="EMBL" id="UINC01029102">
    <property type="protein sequence ID" value="SVB11269.1"/>
    <property type="molecule type" value="Genomic_DNA"/>
</dbReference>
<feature type="transmembrane region" description="Helical" evidence="1">
    <location>
        <begin position="21"/>
        <end position="41"/>
    </location>
</feature>
<dbReference type="AlphaFoldDB" id="A0A382BCA8"/>
<evidence type="ECO:0000313" key="2">
    <source>
        <dbReference type="EMBL" id="SVB11269.1"/>
    </source>
</evidence>
<proteinExistence type="predicted"/>
<keyword evidence="1" id="KW-0472">Membrane</keyword>
<protein>
    <submittedName>
        <fullName evidence="2">Uncharacterized protein</fullName>
    </submittedName>
</protein>
<reference evidence="2" key="1">
    <citation type="submission" date="2018-05" db="EMBL/GenBank/DDBJ databases">
        <authorList>
            <person name="Lanie J.A."/>
            <person name="Ng W.-L."/>
            <person name="Kazmierczak K.M."/>
            <person name="Andrzejewski T.M."/>
            <person name="Davidsen T.M."/>
            <person name="Wayne K.J."/>
            <person name="Tettelin H."/>
            <person name="Glass J.I."/>
            <person name="Rusch D."/>
            <person name="Podicherti R."/>
            <person name="Tsui H.-C.T."/>
            <person name="Winkler M.E."/>
        </authorList>
    </citation>
    <scope>NUCLEOTIDE SEQUENCE</scope>
</reference>
<gene>
    <name evidence="2" type="ORF">METZ01_LOCUS164123</name>
</gene>
<sequence length="433" mass="48839">MELMKIFLRLWWLKSLPRRLRWRWWIGFPCLFVFSFVVMHGNGLELSPTSRATAANSFSVEEWVARNLVAKALSGLFDFLPGQGNSDEERESALNAYFALGNHVRRIEASMALSVAKGHVGGRGNKEVIAMERQLDDLRQRRDYLSDMVEQNLENTVASVLRQNNLDRNWGPFKPLFPPVSFQLDRLPKLIVVSAREHIATLEVHLLKPELSVAERDSLEATVGPDQNRSALVIELGGLATFPSLVSDSQTLRFSLQTIIHEWLHQYFFFHALGQSYYDSANMTTLNETAADIGGKELGDLAFVTFGGEIPTPIATRLAQPLVDGDRFEFNRAMGETRMRTDELLGAGLVDEAEAYMEERRKIFVDHGYPIRVLNQAYFAFHGTYAENAASVSPIASELRQVRVDSSDVGQFIKRVRGFGDYQSFLNYVAGLP</sequence>
<accession>A0A382BCA8</accession>
<keyword evidence="1" id="KW-1133">Transmembrane helix</keyword>
<name>A0A382BCA8_9ZZZZ</name>
<keyword evidence="1" id="KW-0812">Transmembrane</keyword>
<organism evidence="2">
    <name type="scientific">marine metagenome</name>
    <dbReference type="NCBI Taxonomy" id="408172"/>
    <lineage>
        <taxon>unclassified sequences</taxon>
        <taxon>metagenomes</taxon>
        <taxon>ecological metagenomes</taxon>
    </lineage>
</organism>